<name>A0A0M8MIF9_9FLAO</name>
<protein>
    <submittedName>
        <fullName evidence="1">Uncharacterized protein</fullName>
    </submittedName>
</protein>
<reference evidence="1 2" key="1">
    <citation type="submission" date="2015-08" db="EMBL/GenBank/DDBJ databases">
        <title>Whole genome sequence of Flavobacterium akiainvivens IK-1T, from decaying Wikstroemia oahuensis, an endemic Hawaiian shrub.</title>
        <authorList>
            <person name="Wan X."/>
            <person name="Hou S."/>
            <person name="Saito J."/>
            <person name="Donachie S."/>
        </authorList>
    </citation>
    <scope>NUCLEOTIDE SEQUENCE [LARGE SCALE GENOMIC DNA]</scope>
    <source>
        <strain evidence="1 2">IK-1</strain>
    </source>
</reference>
<sequence length="122" mass="14249">MIVRLLFLLQIKAINIRLMFVVLVTDLKKKAHETQMGNFWNKMYKQFKSGKAEMLYCCNDTSADSLIRKHARQADRFKTYILLPVDAEKEKPLTDTVAHILKKSLKKIILETTECYEVVVNQ</sequence>
<dbReference type="EMBL" id="LIYD01000005">
    <property type="protein sequence ID" value="KOS06881.1"/>
    <property type="molecule type" value="Genomic_DNA"/>
</dbReference>
<gene>
    <name evidence="1" type="ORF">AM493_13205</name>
</gene>
<evidence type="ECO:0000313" key="2">
    <source>
        <dbReference type="Proteomes" id="UP000037755"/>
    </source>
</evidence>
<organism evidence="1 2">
    <name type="scientific">Flavobacterium akiainvivens</name>
    <dbReference type="NCBI Taxonomy" id="1202724"/>
    <lineage>
        <taxon>Bacteria</taxon>
        <taxon>Pseudomonadati</taxon>
        <taxon>Bacteroidota</taxon>
        <taxon>Flavobacteriia</taxon>
        <taxon>Flavobacteriales</taxon>
        <taxon>Flavobacteriaceae</taxon>
        <taxon>Flavobacterium</taxon>
    </lineage>
</organism>
<evidence type="ECO:0000313" key="1">
    <source>
        <dbReference type="EMBL" id="KOS06881.1"/>
    </source>
</evidence>
<dbReference type="PATRIC" id="fig|1202724.3.peg.2738"/>
<proteinExistence type="predicted"/>
<dbReference type="AlphaFoldDB" id="A0A0M8MIF9"/>
<comment type="caution">
    <text evidence="1">The sequence shown here is derived from an EMBL/GenBank/DDBJ whole genome shotgun (WGS) entry which is preliminary data.</text>
</comment>
<dbReference type="Proteomes" id="UP000037755">
    <property type="component" value="Unassembled WGS sequence"/>
</dbReference>
<keyword evidence="2" id="KW-1185">Reference proteome</keyword>
<accession>A0A0M8MIF9</accession>